<dbReference type="InterPro" id="IPR037212">
    <property type="entry name" value="Med7/Med21-like"/>
</dbReference>
<evidence type="ECO:0000256" key="5">
    <source>
        <dbReference type="ARBA" id="ARBA00023015"/>
    </source>
</evidence>
<dbReference type="GO" id="GO:0016592">
    <property type="term" value="C:mediator complex"/>
    <property type="evidence" value="ECO:0007669"/>
    <property type="project" value="InterPro"/>
</dbReference>
<dbReference type="EMBL" id="NJEU01001059">
    <property type="protein sequence ID" value="PHH68782.1"/>
    <property type="molecule type" value="Genomic_DNA"/>
</dbReference>
<keyword evidence="12" id="KW-1185">Reference proteome</keyword>
<dbReference type="SUPFAM" id="SSF140718">
    <property type="entry name" value="Mediator hinge subcomplex-like"/>
    <property type="match status" value="1"/>
</dbReference>
<dbReference type="PANTHER" id="PTHR21428:SF11">
    <property type="entry name" value="MEDIATOR OF RNA POLYMERASE II TRANSCRIPTION SUBUNIT 7"/>
    <property type="match status" value="1"/>
</dbReference>
<name>A0A2C5YN98_9HYPO</name>
<protein>
    <recommendedName>
        <fullName evidence="4 10">Mediator of RNA polymerase II transcription subunit 7</fullName>
    </recommendedName>
</protein>
<dbReference type="InterPro" id="IPR044888">
    <property type="entry name" value="Mediatior_Med7_sf"/>
</dbReference>
<dbReference type="Pfam" id="PF05983">
    <property type="entry name" value="Med7"/>
    <property type="match status" value="1"/>
</dbReference>
<keyword evidence="8 10" id="KW-0539">Nucleus</keyword>
<evidence type="ECO:0000256" key="6">
    <source>
        <dbReference type="ARBA" id="ARBA00023159"/>
    </source>
</evidence>
<accession>A0A2C5YN98</accession>
<keyword evidence="7 10" id="KW-0804">Transcription</keyword>
<dbReference type="PANTHER" id="PTHR21428">
    <property type="entry name" value="MEDIATOR OF RNA POLYMERASE II TRANSCRIPTION SUBUNIT 7"/>
    <property type="match status" value="1"/>
</dbReference>
<comment type="caution">
    <text evidence="11">The sequence shown here is derived from an EMBL/GenBank/DDBJ whole genome shotgun (WGS) entry which is preliminary data.</text>
</comment>
<evidence type="ECO:0000256" key="3">
    <source>
        <dbReference type="ARBA" id="ARBA00011837"/>
    </source>
</evidence>
<dbReference type="AlphaFoldDB" id="A0A2C5YN98"/>
<reference evidence="11 12" key="1">
    <citation type="submission" date="2017-06" db="EMBL/GenBank/DDBJ databases">
        <title>Ant-infecting Ophiocordyceps genomes reveal a high diversity of potential behavioral manipulation genes and a possible major role for enterotoxins.</title>
        <authorList>
            <person name="De Bekker C."/>
            <person name="Evans H.C."/>
            <person name="Brachmann A."/>
            <person name="Hughes D.P."/>
        </authorList>
    </citation>
    <scope>NUCLEOTIDE SEQUENCE [LARGE SCALE GENOMIC DNA]</scope>
    <source>
        <strain evidence="11 12">1348a</strain>
    </source>
</reference>
<organism evidence="11 12">
    <name type="scientific">Ophiocordyceps australis</name>
    <dbReference type="NCBI Taxonomy" id="1399860"/>
    <lineage>
        <taxon>Eukaryota</taxon>
        <taxon>Fungi</taxon>
        <taxon>Dikarya</taxon>
        <taxon>Ascomycota</taxon>
        <taxon>Pezizomycotina</taxon>
        <taxon>Sordariomycetes</taxon>
        <taxon>Hypocreomycetidae</taxon>
        <taxon>Hypocreales</taxon>
        <taxon>Ophiocordycipitaceae</taxon>
        <taxon>Ophiocordyceps</taxon>
    </lineage>
</organism>
<evidence type="ECO:0000256" key="2">
    <source>
        <dbReference type="ARBA" id="ARBA00009994"/>
    </source>
</evidence>
<keyword evidence="5 10" id="KW-0805">Transcription regulation</keyword>
<evidence type="ECO:0000256" key="1">
    <source>
        <dbReference type="ARBA" id="ARBA00004123"/>
    </source>
</evidence>
<dbReference type="GO" id="GO:0070847">
    <property type="term" value="C:core mediator complex"/>
    <property type="evidence" value="ECO:0007669"/>
    <property type="project" value="TreeGrafter"/>
</dbReference>
<keyword evidence="6 10" id="KW-0010">Activator</keyword>
<comment type="subcellular location">
    <subcellularLocation>
        <location evidence="1 10">Nucleus</location>
    </subcellularLocation>
</comment>
<dbReference type="Gene3D" id="6.10.140.1520">
    <property type="match status" value="1"/>
</dbReference>
<dbReference type="Proteomes" id="UP000224854">
    <property type="component" value="Unassembled WGS sequence"/>
</dbReference>
<proteinExistence type="inferred from homology"/>
<evidence type="ECO:0000256" key="9">
    <source>
        <dbReference type="ARBA" id="ARBA00025687"/>
    </source>
</evidence>
<dbReference type="Gene3D" id="6.10.140.200">
    <property type="match status" value="1"/>
</dbReference>
<comment type="similarity">
    <text evidence="2 10">Belongs to the Mediator complex subunit 7 family.</text>
</comment>
<comment type="subunit">
    <text evidence="3 10">Component of the Mediator complex.</text>
</comment>
<evidence type="ECO:0000313" key="12">
    <source>
        <dbReference type="Proteomes" id="UP000224854"/>
    </source>
</evidence>
<comment type="function">
    <text evidence="9">Component of the Mediator complex, a coactivator involved in the regulated transcription of nearly all RNA polymerase II-dependent genes. Mediator functions as a bridge to convey information from gene-specific regulatory proteins to the basal RNA polymerase II transcription machinery. Mediator is recruited to promoters by direct interactions with regulatory proteins and serves as a scaffold for the assembly of a functional preinitiation complex with RNA polymerase II and the general transcription factors.</text>
</comment>
<gene>
    <name evidence="11" type="ORF">CDD82_271</name>
</gene>
<dbReference type="InterPro" id="IPR009244">
    <property type="entry name" value="Mediatior_Med7"/>
</dbReference>
<evidence type="ECO:0000256" key="8">
    <source>
        <dbReference type="ARBA" id="ARBA00023242"/>
    </source>
</evidence>
<dbReference type="GO" id="GO:0003712">
    <property type="term" value="F:transcription coregulator activity"/>
    <property type="evidence" value="ECO:0007669"/>
    <property type="project" value="InterPro"/>
</dbReference>
<evidence type="ECO:0000313" key="11">
    <source>
        <dbReference type="EMBL" id="PHH68782.1"/>
    </source>
</evidence>
<evidence type="ECO:0000256" key="4">
    <source>
        <dbReference type="ARBA" id="ARBA00020631"/>
    </source>
</evidence>
<dbReference type="GO" id="GO:0006357">
    <property type="term" value="P:regulation of transcription by RNA polymerase II"/>
    <property type="evidence" value="ECO:0007669"/>
    <property type="project" value="InterPro"/>
</dbReference>
<sequence>MADQEPLSLASTFPNPPPFWRHFTPANIARIQELRDKHIRRDKDASVATLRLQDVPPDLANLEPPPEPSLKRWRLDDRLPSLEEQGITNLFAQRTASASASIPSSPVTSLYDRAIELKRLAKSLLLNFVELTGLLARHPAHTEAKLADMRTLFVNMHHSINEYRPHQARESAIELLQEHLDRTRAETVAVRSQVDRARSVLEGLGSLNIVGKGDDMEATEPEAVRQEAEALERERQSWKAAMKDLEVMFG</sequence>
<evidence type="ECO:0000256" key="7">
    <source>
        <dbReference type="ARBA" id="ARBA00023163"/>
    </source>
</evidence>
<evidence type="ECO:0000256" key="10">
    <source>
        <dbReference type="RuleBase" id="RU364060"/>
    </source>
</evidence>
<dbReference type="OrthoDB" id="10253553at2759"/>